<protein>
    <submittedName>
        <fullName evidence="2">Transposase</fullName>
    </submittedName>
</protein>
<evidence type="ECO:0000313" key="2">
    <source>
        <dbReference type="EMBL" id="MFF3667171.1"/>
    </source>
</evidence>
<dbReference type="Proteomes" id="UP001602013">
    <property type="component" value="Unassembled WGS sequence"/>
</dbReference>
<comment type="caution">
    <text evidence="2">The sequence shown here is derived from an EMBL/GenBank/DDBJ whole genome shotgun (WGS) entry which is preliminary data.</text>
</comment>
<dbReference type="InterPro" id="IPR025668">
    <property type="entry name" value="Tnp_DDE_dom"/>
</dbReference>
<feature type="domain" description="Transposase DDE" evidence="1">
    <location>
        <begin position="9"/>
        <end position="112"/>
    </location>
</feature>
<dbReference type="Pfam" id="PF13701">
    <property type="entry name" value="DDE_Tnp_1_4"/>
    <property type="match status" value="1"/>
</dbReference>
<evidence type="ECO:0000313" key="3">
    <source>
        <dbReference type="Proteomes" id="UP001602013"/>
    </source>
</evidence>
<organism evidence="2 3">
    <name type="scientific">Microtetraspora malaysiensis</name>
    <dbReference type="NCBI Taxonomy" id="161358"/>
    <lineage>
        <taxon>Bacteria</taxon>
        <taxon>Bacillati</taxon>
        <taxon>Actinomycetota</taxon>
        <taxon>Actinomycetes</taxon>
        <taxon>Streptosporangiales</taxon>
        <taxon>Streptosporangiaceae</taxon>
        <taxon>Microtetraspora</taxon>
    </lineage>
</organism>
<reference evidence="2 3" key="1">
    <citation type="submission" date="2024-10" db="EMBL/GenBank/DDBJ databases">
        <title>The Natural Products Discovery Center: Release of the First 8490 Sequenced Strains for Exploring Actinobacteria Biosynthetic Diversity.</title>
        <authorList>
            <person name="Kalkreuter E."/>
            <person name="Kautsar S.A."/>
            <person name="Yang D."/>
            <person name="Bader C.D."/>
            <person name="Teijaro C.N."/>
            <person name="Fluegel L."/>
            <person name="Davis C.M."/>
            <person name="Simpson J.R."/>
            <person name="Lauterbach L."/>
            <person name="Steele A.D."/>
            <person name="Gui C."/>
            <person name="Meng S."/>
            <person name="Li G."/>
            <person name="Viehrig K."/>
            <person name="Ye F."/>
            <person name="Su P."/>
            <person name="Kiefer A.F."/>
            <person name="Nichols A."/>
            <person name="Cepeda A.J."/>
            <person name="Yan W."/>
            <person name="Fan B."/>
            <person name="Jiang Y."/>
            <person name="Adhikari A."/>
            <person name="Zheng C.-J."/>
            <person name="Schuster L."/>
            <person name="Cowan T.M."/>
            <person name="Smanski M.J."/>
            <person name="Chevrette M.G."/>
            <person name="De Carvalho L.P.S."/>
            <person name="Shen B."/>
        </authorList>
    </citation>
    <scope>NUCLEOTIDE SEQUENCE [LARGE SCALE GENOMIC DNA]</scope>
    <source>
        <strain evidence="2 3">NPDC002173</strain>
    </source>
</reference>
<gene>
    <name evidence="2" type="ORF">ACFYXI_16350</name>
</gene>
<evidence type="ECO:0000259" key="1">
    <source>
        <dbReference type="Pfam" id="PF13701"/>
    </source>
</evidence>
<sequence>MWSYATAAGRPRCEDRIRCAKETGLRNLPLHDLTQNQIWCKIVALACELLAWMQMLALHGIPARRYEPKRLRLRLFAVSARLVRGGRRMRIAASWPWVSQLVAAITRLHELPALTCRASA</sequence>
<proteinExistence type="predicted"/>
<accession>A0ABW6SQC6</accession>
<keyword evidence="3" id="KW-1185">Reference proteome</keyword>
<dbReference type="EMBL" id="JBIASD010000009">
    <property type="protein sequence ID" value="MFF3667171.1"/>
    <property type="molecule type" value="Genomic_DNA"/>
</dbReference>
<dbReference type="RefSeq" id="WP_387412112.1">
    <property type="nucleotide sequence ID" value="NZ_JBIASD010000009.1"/>
</dbReference>
<name>A0ABW6SQC6_9ACTN</name>